<dbReference type="NCBIfam" id="TIGR01549">
    <property type="entry name" value="HAD-SF-IA-v1"/>
    <property type="match status" value="1"/>
</dbReference>
<dbReference type="AlphaFoldDB" id="A0A1Y1XHW9"/>
<evidence type="ECO:0000313" key="2">
    <source>
        <dbReference type="Proteomes" id="UP000193944"/>
    </source>
</evidence>
<dbReference type="SFLD" id="SFLDG01129">
    <property type="entry name" value="C1.5:_HAD__Beta-PGM__Phosphata"/>
    <property type="match status" value="1"/>
</dbReference>
<reference evidence="1 2" key="1">
    <citation type="submission" date="2016-08" db="EMBL/GenBank/DDBJ databases">
        <title>A Parts List for Fungal Cellulosomes Revealed by Comparative Genomics.</title>
        <authorList>
            <consortium name="DOE Joint Genome Institute"/>
            <person name="Haitjema C.H."/>
            <person name="Gilmore S.P."/>
            <person name="Henske J.K."/>
            <person name="Solomon K.V."/>
            <person name="De Groot R."/>
            <person name="Kuo A."/>
            <person name="Mondo S.J."/>
            <person name="Salamov A.A."/>
            <person name="Labutti K."/>
            <person name="Zhao Z."/>
            <person name="Chiniquy J."/>
            <person name="Barry K."/>
            <person name="Brewer H.M."/>
            <person name="Purvine S.O."/>
            <person name="Wright A.T."/>
            <person name="Boxma B."/>
            <person name="Van Alen T."/>
            <person name="Hackstein J.H."/>
            <person name="Baker S.E."/>
            <person name="Grigoriev I.V."/>
            <person name="O'Malley M.A."/>
        </authorList>
    </citation>
    <scope>NUCLEOTIDE SEQUENCE [LARGE SCALE GENOMIC DNA]</scope>
    <source>
        <strain evidence="1 2">S4</strain>
    </source>
</reference>
<protein>
    <submittedName>
        <fullName evidence="1">HAD-superfamily hydrolase, subfamily IA, variant 1</fullName>
    </submittedName>
</protein>
<dbReference type="InterPro" id="IPR023198">
    <property type="entry name" value="PGP-like_dom2"/>
</dbReference>
<dbReference type="OrthoDB" id="40579at2759"/>
<accession>A0A1Y1XHW9</accession>
<keyword evidence="2" id="KW-1185">Reference proteome</keyword>
<dbReference type="SUPFAM" id="SSF56784">
    <property type="entry name" value="HAD-like"/>
    <property type="match status" value="1"/>
</dbReference>
<proteinExistence type="predicted"/>
<dbReference type="Proteomes" id="UP000193944">
    <property type="component" value="Unassembled WGS sequence"/>
</dbReference>
<keyword evidence="1" id="KW-0378">Hydrolase</keyword>
<dbReference type="InterPro" id="IPR041492">
    <property type="entry name" value="HAD_2"/>
</dbReference>
<dbReference type="Gene3D" id="1.10.150.240">
    <property type="entry name" value="Putative phosphatase, domain 2"/>
    <property type="match status" value="1"/>
</dbReference>
<gene>
    <name evidence="1" type="ORF">BCR32DRAFT_325488</name>
</gene>
<sequence length="231" mass="26075">MINTIIFDLDGTLINSIKDLAEACNHALTILNYPIRDIGEYNQLVGNGVMKLFERCLPEGHKTPENIERMKIEFRKYYADHLLDNTLPYEGIKELIEAFIKENEKRKSEGASENELYKLAVATNKPNKNAHTLVNNFFPNQFDVIYGAREGIPTKPSPIIINTILKDLNREANSAVMIGDSNVDIFTGQNAGTRTIGCTWGFRGEDELKNAGAEYIAHTAMDIFNFIKQMN</sequence>
<dbReference type="InterPro" id="IPR023214">
    <property type="entry name" value="HAD_sf"/>
</dbReference>
<organism evidence="1 2">
    <name type="scientific">Anaeromyces robustus</name>
    <dbReference type="NCBI Taxonomy" id="1754192"/>
    <lineage>
        <taxon>Eukaryota</taxon>
        <taxon>Fungi</taxon>
        <taxon>Fungi incertae sedis</taxon>
        <taxon>Chytridiomycota</taxon>
        <taxon>Chytridiomycota incertae sedis</taxon>
        <taxon>Neocallimastigomycetes</taxon>
        <taxon>Neocallimastigales</taxon>
        <taxon>Neocallimastigaceae</taxon>
        <taxon>Anaeromyces</taxon>
    </lineage>
</organism>
<evidence type="ECO:0000313" key="1">
    <source>
        <dbReference type="EMBL" id="ORX85333.1"/>
    </source>
</evidence>
<name>A0A1Y1XHW9_9FUNG</name>
<dbReference type="Gene3D" id="3.40.50.1000">
    <property type="entry name" value="HAD superfamily/HAD-like"/>
    <property type="match status" value="1"/>
</dbReference>
<dbReference type="PANTHER" id="PTHR43434">
    <property type="entry name" value="PHOSPHOGLYCOLATE PHOSPHATASE"/>
    <property type="match status" value="1"/>
</dbReference>
<dbReference type="SFLD" id="SFLDS00003">
    <property type="entry name" value="Haloacid_Dehalogenase"/>
    <property type="match status" value="1"/>
</dbReference>
<dbReference type="InterPro" id="IPR050155">
    <property type="entry name" value="HAD-like_hydrolase_sf"/>
</dbReference>
<dbReference type="EMBL" id="MCFG01000037">
    <property type="protein sequence ID" value="ORX85333.1"/>
    <property type="molecule type" value="Genomic_DNA"/>
</dbReference>
<dbReference type="Pfam" id="PF13419">
    <property type="entry name" value="HAD_2"/>
    <property type="match status" value="1"/>
</dbReference>
<dbReference type="GO" id="GO:0008967">
    <property type="term" value="F:phosphoglycolate phosphatase activity"/>
    <property type="evidence" value="ECO:0007669"/>
    <property type="project" value="TreeGrafter"/>
</dbReference>
<dbReference type="InterPro" id="IPR006439">
    <property type="entry name" value="HAD-SF_hydro_IA"/>
</dbReference>
<dbReference type="InterPro" id="IPR036412">
    <property type="entry name" value="HAD-like_sf"/>
</dbReference>
<dbReference type="STRING" id="1754192.A0A1Y1XHW9"/>
<dbReference type="PANTHER" id="PTHR43434:SF1">
    <property type="entry name" value="PHOSPHOGLYCOLATE PHOSPHATASE"/>
    <property type="match status" value="1"/>
</dbReference>
<comment type="caution">
    <text evidence="1">The sequence shown here is derived from an EMBL/GenBank/DDBJ whole genome shotgun (WGS) entry which is preliminary data.</text>
</comment>
<dbReference type="GO" id="GO:0006281">
    <property type="term" value="P:DNA repair"/>
    <property type="evidence" value="ECO:0007669"/>
    <property type="project" value="TreeGrafter"/>
</dbReference>
<dbReference type="GO" id="GO:0005829">
    <property type="term" value="C:cytosol"/>
    <property type="evidence" value="ECO:0007669"/>
    <property type="project" value="TreeGrafter"/>
</dbReference>
<reference evidence="1 2" key="2">
    <citation type="submission" date="2016-08" db="EMBL/GenBank/DDBJ databases">
        <title>Pervasive Adenine N6-methylation of Active Genes in Fungi.</title>
        <authorList>
            <consortium name="DOE Joint Genome Institute"/>
            <person name="Mondo S.J."/>
            <person name="Dannebaum R.O."/>
            <person name="Kuo R.C."/>
            <person name="Labutti K."/>
            <person name="Haridas S."/>
            <person name="Kuo A."/>
            <person name="Salamov A."/>
            <person name="Ahrendt S.R."/>
            <person name="Lipzen A."/>
            <person name="Sullivan W."/>
            <person name="Andreopoulos W.B."/>
            <person name="Clum A."/>
            <person name="Lindquist E."/>
            <person name="Daum C."/>
            <person name="Ramamoorthy G.K."/>
            <person name="Gryganskyi A."/>
            <person name="Culley D."/>
            <person name="Magnuson J.K."/>
            <person name="James T.Y."/>
            <person name="O'Malley M.A."/>
            <person name="Stajich J.E."/>
            <person name="Spatafora J.W."/>
            <person name="Visel A."/>
            <person name="Grigoriev I.V."/>
        </authorList>
    </citation>
    <scope>NUCLEOTIDE SEQUENCE [LARGE SCALE GENOMIC DNA]</scope>
    <source>
        <strain evidence="1 2">S4</strain>
    </source>
</reference>